<evidence type="ECO:0000313" key="2">
    <source>
        <dbReference type="Proteomes" id="UP000030655"/>
    </source>
</evidence>
<gene>
    <name evidence="1" type="ORF">H312_01955</name>
</gene>
<accession>A0A059F0W9</accession>
<dbReference type="VEuPathDB" id="MicrosporidiaDB:H312_01955"/>
<sequence>MFHLLFYLNKLLGGFSNELSTLNEKNPIKINEESNIKEEKIEKLLYESFIPLESLLFLIEVNSLNDDSTKYLIEHTVIPMKNYILSYKGSIQDALREFGAFGPKIIVKDKGLKLSLELRNSYFESDISQIAKTLYKVKNENVNVGEIDLKNFKEKYRNLDNKYIKMVLALRKSIVESDNLVSALKRERKEFIKSFAEKREFTKEEILEIKIHLNLAGSIFAPDLLLKIVGQIMLQNKMEFIQKNVSKMIKPIEELCEMIKHMSRVSKKDEIIKFLKACLVRNDWIFKDLLDDAFKARSRILESFLLPEKEEIVIEKEKALDKYQENVIKELIRNIEDLPENIFDKFLVINAEIQKDYLNLLISGQKQEEENLKKKFEEYS</sequence>
<evidence type="ECO:0000313" key="1">
    <source>
        <dbReference type="EMBL" id="KCZ80629.1"/>
    </source>
</evidence>
<dbReference type="OrthoDB" id="2194817at2759"/>
<proteinExistence type="predicted"/>
<dbReference type="Proteomes" id="UP000030655">
    <property type="component" value="Unassembled WGS sequence"/>
</dbReference>
<name>A0A059F0W9_9MICR</name>
<dbReference type="EMBL" id="KK365170">
    <property type="protein sequence ID" value="KCZ80629.1"/>
    <property type="molecule type" value="Genomic_DNA"/>
</dbReference>
<dbReference type="HOGENOM" id="CLU_758696_0_0_1"/>
<dbReference type="AlphaFoldDB" id="A0A059F0W9"/>
<protein>
    <submittedName>
        <fullName evidence="1">Uncharacterized protein</fullName>
    </submittedName>
</protein>
<reference evidence="1 2" key="2">
    <citation type="submission" date="2014-03" db="EMBL/GenBank/DDBJ databases">
        <title>The Genome Sequence of Anncaliia algerae insect isolate PRA339.</title>
        <authorList>
            <consortium name="The Broad Institute Genome Sequencing Platform"/>
            <consortium name="The Broad Institute Genome Sequencing Center for Infectious Disease"/>
            <person name="Cuomo C."/>
            <person name="Becnel J."/>
            <person name="Sanscrainte N."/>
            <person name="Walker B."/>
            <person name="Young S.K."/>
            <person name="Zeng Q."/>
            <person name="Gargeya S."/>
            <person name="Fitzgerald M."/>
            <person name="Haas B."/>
            <person name="Abouelleil A."/>
            <person name="Alvarado L."/>
            <person name="Arachchi H.M."/>
            <person name="Berlin A.M."/>
            <person name="Chapman S.B."/>
            <person name="Dewar J."/>
            <person name="Goldberg J."/>
            <person name="Griggs A."/>
            <person name="Gujja S."/>
            <person name="Hansen M."/>
            <person name="Howarth C."/>
            <person name="Imamovic A."/>
            <person name="Larimer J."/>
            <person name="McCowan C."/>
            <person name="Murphy C."/>
            <person name="Neiman D."/>
            <person name="Pearson M."/>
            <person name="Priest M."/>
            <person name="Roberts A."/>
            <person name="Saif S."/>
            <person name="Shea T."/>
            <person name="Sisk P."/>
            <person name="Sykes S."/>
            <person name="Wortman J."/>
            <person name="Nusbaum C."/>
            <person name="Birren B."/>
        </authorList>
    </citation>
    <scope>NUCLEOTIDE SEQUENCE [LARGE SCALE GENOMIC DNA]</scope>
    <source>
        <strain evidence="1 2">PRA339</strain>
    </source>
</reference>
<organism evidence="1 2">
    <name type="scientific">Anncaliia algerae PRA339</name>
    <dbReference type="NCBI Taxonomy" id="1288291"/>
    <lineage>
        <taxon>Eukaryota</taxon>
        <taxon>Fungi</taxon>
        <taxon>Fungi incertae sedis</taxon>
        <taxon>Microsporidia</taxon>
        <taxon>Tubulinosematoidea</taxon>
        <taxon>Tubulinosematidae</taxon>
        <taxon>Anncaliia</taxon>
    </lineage>
</organism>
<reference evidence="2" key="1">
    <citation type="submission" date="2013-02" db="EMBL/GenBank/DDBJ databases">
        <authorList>
            <consortium name="The Broad Institute Genome Sequencing Platform"/>
            <person name="Cuomo C."/>
            <person name="Becnel J."/>
            <person name="Sanscrainte N."/>
            <person name="Walker B."/>
            <person name="Young S.K."/>
            <person name="Zeng Q."/>
            <person name="Gargeya S."/>
            <person name="Fitzgerald M."/>
            <person name="Haas B."/>
            <person name="Abouelleil A."/>
            <person name="Alvarado L."/>
            <person name="Arachchi H.M."/>
            <person name="Berlin A.M."/>
            <person name="Chapman S.B."/>
            <person name="Dewar J."/>
            <person name="Goldberg J."/>
            <person name="Griggs A."/>
            <person name="Gujja S."/>
            <person name="Hansen M."/>
            <person name="Howarth C."/>
            <person name="Imamovic A."/>
            <person name="Larimer J."/>
            <person name="McCowan C."/>
            <person name="Murphy C."/>
            <person name="Neiman D."/>
            <person name="Pearson M."/>
            <person name="Priest M."/>
            <person name="Roberts A."/>
            <person name="Saif S."/>
            <person name="Shea T."/>
            <person name="Sisk P."/>
            <person name="Sykes S."/>
            <person name="Wortman J."/>
            <person name="Nusbaum C."/>
            <person name="Birren B."/>
        </authorList>
    </citation>
    <scope>NUCLEOTIDE SEQUENCE [LARGE SCALE GENOMIC DNA]</scope>
    <source>
        <strain evidence="2">PRA339</strain>
    </source>
</reference>
<keyword evidence="2" id="KW-1185">Reference proteome</keyword>